<evidence type="ECO:0008006" key="3">
    <source>
        <dbReference type="Google" id="ProtNLM"/>
    </source>
</evidence>
<reference evidence="1" key="1">
    <citation type="submission" date="2024-01" db="EMBL/GenBank/DDBJ databases">
        <title>The genome sequence of Micromonospora mangrovi CCTCC AA 2012012.</title>
        <authorList>
            <person name="Gao J."/>
        </authorList>
    </citation>
    <scope>NUCLEOTIDE SEQUENCE</scope>
    <source>
        <strain evidence="1">CCTCC AA 2012012</strain>
    </source>
</reference>
<evidence type="ECO:0000313" key="2">
    <source>
        <dbReference type="EMBL" id="XCH74173.1"/>
    </source>
</evidence>
<dbReference type="SUPFAM" id="SSF54197">
    <property type="entry name" value="HIT-like"/>
    <property type="match status" value="1"/>
</dbReference>
<dbReference type="EMBL" id="CP157762">
    <property type="protein sequence ID" value="XBP93475.1"/>
    <property type="molecule type" value="Genomic_DNA"/>
</dbReference>
<proteinExistence type="predicted"/>
<reference evidence="2" key="2">
    <citation type="submission" date="2024-06" db="EMBL/GenBank/DDBJ databases">
        <title>Micromonospora mangrovi CCTCC AA 2012012 genome sequences.</title>
        <authorList>
            <person name="Gao J."/>
        </authorList>
    </citation>
    <scope>NUCLEOTIDE SEQUENCE</scope>
    <source>
        <strain evidence="2">CCTCC AA 2012012</strain>
    </source>
</reference>
<organism evidence="1">
    <name type="scientific">Micromonospora sp. CCTCC AA 2012012</name>
    <dbReference type="NCBI Taxonomy" id="3111921"/>
    <lineage>
        <taxon>Bacteria</taxon>
        <taxon>Bacillati</taxon>
        <taxon>Actinomycetota</taxon>
        <taxon>Actinomycetes</taxon>
        <taxon>Micromonosporales</taxon>
        <taxon>Micromonosporaceae</taxon>
        <taxon>Micromonospora</taxon>
    </lineage>
</organism>
<dbReference type="InterPro" id="IPR036265">
    <property type="entry name" value="HIT-like_sf"/>
</dbReference>
<name>A0AAU7M7G3_9ACTN</name>
<accession>A0AAU7M7G3</accession>
<dbReference type="Gene3D" id="3.30.428.10">
    <property type="entry name" value="HIT-like"/>
    <property type="match status" value="1"/>
</dbReference>
<sequence>MDITNFTESDLARLEVSLRLRDLSEACRQAVAAEETAGPDEPGLQARLRLLWESQVPQLQDAIARHVRIRGGSWSDIAALGALDEQEARERAANPEAPVAGDPVAEAAALDDWYMRHAQLEPLAQFRDPFSRLLSAHPAQEHECLICVKYRGGTLPAYGGYTSPPGGYLLDDGCWRVGHGPTPYWPAGTLLIESHRHFLDHAEMTPHEAATIGPLIQRFVGPLKEAMDAPRVHVFSCMEGAEHFHTWLVPRVGKVNSGRAFIAAPGHCSIREAEDAIARVRAALARAEAVR</sequence>
<dbReference type="EMBL" id="CP159342">
    <property type="protein sequence ID" value="XCH74173.1"/>
    <property type="molecule type" value="Genomic_DNA"/>
</dbReference>
<evidence type="ECO:0000313" key="1">
    <source>
        <dbReference type="EMBL" id="XBP93475.1"/>
    </source>
</evidence>
<dbReference type="RefSeq" id="WP_350933137.1">
    <property type="nucleotide sequence ID" value="NZ_CP157762.1"/>
</dbReference>
<dbReference type="AlphaFoldDB" id="A0AAU7M7G3"/>
<gene>
    <name evidence="2" type="ORF">ABUL08_28565</name>
    <name evidence="1" type="ORF">VK199_28480</name>
</gene>
<protein>
    <recommendedName>
        <fullName evidence="3">Diadenosine tetraphosphate (Ap4A) hydrolase</fullName>
    </recommendedName>
</protein>